<name>A0A7J0EGE7_9ERIC</name>
<feature type="compositionally biased region" description="Acidic residues" evidence="1">
    <location>
        <begin position="121"/>
        <end position="138"/>
    </location>
</feature>
<proteinExistence type="predicted"/>
<feature type="region of interest" description="Disordered" evidence="1">
    <location>
        <begin position="120"/>
        <end position="140"/>
    </location>
</feature>
<dbReference type="Proteomes" id="UP000585474">
    <property type="component" value="Unassembled WGS sequence"/>
</dbReference>
<feature type="compositionally biased region" description="Low complexity" evidence="1">
    <location>
        <begin position="167"/>
        <end position="176"/>
    </location>
</feature>
<reference evidence="2 3" key="1">
    <citation type="submission" date="2019-07" db="EMBL/GenBank/DDBJ databases">
        <title>De Novo Assembly of kiwifruit Actinidia rufa.</title>
        <authorList>
            <person name="Sugita-Konishi S."/>
            <person name="Sato K."/>
            <person name="Mori E."/>
            <person name="Abe Y."/>
            <person name="Kisaki G."/>
            <person name="Hamano K."/>
            <person name="Suezawa K."/>
            <person name="Otani M."/>
            <person name="Fukuda T."/>
            <person name="Manabe T."/>
            <person name="Gomi K."/>
            <person name="Tabuchi M."/>
            <person name="Akimitsu K."/>
            <person name="Kataoka I."/>
        </authorList>
    </citation>
    <scope>NUCLEOTIDE SEQUENCE [LARGE SCALE GENOMIC DNA]</scope>
    <source>
        <strain evidence="3">cv. Fuchu</strain>
    </source>
</reference>
<dbReference type="EMBL" id="BJWL01000004">
    <property type="protein sequence ID" value="GFY85372.1"/>
    <property type="molecule type" value="Genomic_DNA"/>
</dbReference>
<evidence type="ECO:0000313" key="2">
    <source>
        <dbReference type="EMBL" id="GFY85372.1"/>
    </source>
</evidence>
<evidence type="ECO:0000256" key="1">
    <source>
        <dbReference type="SAM" id="MobiDB-lite"/>
    </source>
</evidence>
<feature type="region of interest" description="Disordered" evidence="1">
    <location>
        <begin position="164"/>
        <end position="192"/>
    </location>
</feature>
<dbReference type="AlphaFoldDB" id="A0A7J0EGE7"/>
<sequence length="353" mass="39408">MGLNCACLAESEILGTQWHIRVQVLFPRVRFFPPSCAFSERASRWKEGLGTKPRYSVALTPSTKYRALTEECKLAICHINNSPKPRDVATLLQYELVYRHTIPHRVVKLGIELVVALTKEGEEEEEEEEEEEGEQEEVGAEKVLFPQKALKGFELRPSHKRHCRAGANSATNSSSTLFAAPPPPNSGPRSFLLRSSDTAALDRGWDDGVQPNHYDLQWSVANFQCKKKRPNELKRVQKQATTLEGEVKEKDEELATTAGELATPMLSYLKSGGDVTEHEDCLACLKELDTPSNHPAWAEAKPLGEEDIVKVATKVIEAEAEKAVDEVEKMPQAEGDLQDNHHHHRVLKFGASL</sequence>
<comment type="caution">
    <text evidence="2">The sequence shown here is derived from an EMBL/GenBank/DDBJ whole genome shotgun (WGS) entry which is preliminary data.</text>
</comment>
<protein>
    <submittedName>
        <fullName evidence="2">Uncharacterized protein</fullName>
    </submittedName>
</protein>
<evidence type="ECO:0000313" key="3">
    <source>
        <dbReference type="Proteomes" id="UP000585474"/>
    </source>
</evidence>
<keyword evidence="3" id="KW-1185">Reference proteome</keyword>
<organism evidence="2 3">
    <name type="scientific">Actinidia rufa</name>
    <dbReference type="NCBI Taxonomy" id="165716"/>
    <lineage>
        <taxon>Eukaryota</taxon>
        <taxon>Viridiplantae</taxon>
        <taxon>Streptophyta</taxon>
        <taxon>Embryophyta</taxon>
        <taxon>Tracheophyta</taxon>
        <taxon>Spermatophyta</taxon>
        <taxon>Magnoliopsida</taxon>
        <taxon>eudicotyledons</taxon>
        <taxon>Gunneridae</taxon>
        <taxon>Pentapetalae</taxon>
        <taxon>asterids</taxon>
        <taxon>Ericales</taxon>
        <taxon>Actinidiaceae</taxon>
        <taxon>Actinidia</taxon>
    </lineage>
</organism>
<gene>
    <name evidence="2" type="ORF">Acr_04g0001100</name>
</gene>
<accession>A0A7J0EGE7</accession>